<feature type="compositionally biased region" description="Polar residues" evidence="2">
    <location>
        <begin position="439"/>
        <end position="486"/>
    </location>
</feature>
<dbReference type="HOGENOM" id="CLU_011453_3_0_1"/>
<dbReference type="PANTHER" id="PTHR10343">
    <property type="entry name" value="5'-AMP-ACTIVATED PROTEIN KINASE , BETA SUBUNIT"/>
    <property type="match status" value="1"/>
</dbReference>
<feature type="domain" description="AMP-activated protein kinase glycogen-binding" evidence="3">
    <location>
        <begin position="11"/>
        <end position="90"/>
    </location>
</feature>
<evidence type="ECO:0000313" key="5">
    <source>
        <dbReference type="Proteomes" id="UP000030854"/>
    </source>
</evidence>
<reference evidence="4 5" key="1">
    <citation type="journal article" date="2014" name="BMC Genomics">
        <title>Adaptive genomic structural variation in the grape powdery mildew pathogen, Erysiphe necator.</title>
        <authorList>
            <person name="Jones L."/>
            <person name="Riaz S."/>
            <person name="Morales-Cruz A."/>
            <person name="Amrine K.C."/>
            <person name="McGuire B."/>
            <person name="Gubler W.D."/>
            <person name="Walker M.A."/>
            <person name="Cantu D."/>
        </authorList>
    </citation>
    <scope>NUCLEOTIDE SEQUENCE [LARGE SCALE GENOMIC DNA]</scope>
    <source>
        <strain evidence="5">c</strain>
    </source>
</reference>
<keyword evidence="5" id="KW-1185">Reference proteome</keyword>
<dbReference type="Proteomes" id="UP000030854">
    <property type="component" value="Unassembled WGS sequence"/>
</dbReference>
<feature type="compositionally biased region" description="Polar residues" evidence="2">
    <location>
        <begin position="347"/>
        <end position="360"/>
    </location>
</feature>
<feature type="region of interest" description="Disordered" evidence="2">
    <location>
        <begin position="407"/>
        <end position="496"/>
    </location>
</feature>
<gene>
    <name evidence="4" type="ORF">EV44_g5255</name>
</gene>
<dbReference type="SUPFAM" id="SSF81296">
    <property type="entry name" value="E set domains"/>
    <property type="match status" value="1"/>
</dbReference>
<dbReference type="GO" id="GO:0019901">
    <property type="term" value="F:protein kinase binding"/>
    <property type="evidence" value="ECO:0007669"/>
    <property type="project" value="TreeGrafter"/>
</dbReference>
<dbReference type="GO" id="GO:0007165">
    <property type="term" value="P:signal transduction"/>
    <property type="evidence" value="ECO:0007669"/>
    <property type="project" value="TreeGrafter"/>
</dbReference>
<proteinExistence type="inferred from homology"/>
<dbReference type="InterPro" id="IPR013783">
    <property type="entry name" value="Ig-like_fold"/>
</dbReference>
<dbReference type="Pfam" id="PF16561">
    <property type="entry name" value="AMPK1_CBM"/>
    <property type="match status" value="1"/>
</dbReference>
<feature type="compositionally biased region" description="Basic and acidic residues" evidence="2">
    <location>
        <begin position="407"/>
        <end position="416"/>
    </location>
</feature>
<protein>
    <submittedName>
        <fullName evidence="4">Putative carbohydrate-binding module family 48 protein</fullName>
    </submittedName>
</protein>
<dbReference type="Gene3D" id="2.60.40.10">
    <property type="entry name" value="Immunoglobulins"/>
    <property type="match status" value="1"/>
</dbReference>
<comment type="similarity">
    <text evidence="1">Belongs to the CRP1/MDG1 family.</text>
</comment>
<evidence type="ECO:0000313" key="4">
    <source>
        <dbReference type="EMBL" id="KHJ31897.1"/>
    </source>
</evidence>
<dbReference type="GO" id="GO:0005737">
    <property type="term" value="C:cytoplasm"/>
    <property type="evidence" value="ECO:0007669"/>
    <property type="project" value="TreeGrafter"/>
</dbReference>
<dbReference type="GO" id="GO:0031588">
    <property type="term" value="C:nucleotide-activated protein kinase complex"/>
    <property type="evidence" value="ECO:0007669"/>
    <property type="project" value="TreeGrafter"/>
</dbReference>
<dbReference type="InterPro" id="IPR050827">
    <property type="entry name" value="CRP1_MDG1_kinase"/>
</dbReference>
<sequence length="515" mass="55742">MAPIMRMGTFIFKWEHPAEEVYVTGSFDDWSKSERLSKTNNIFAKEVVLPIASDKIYYKFVVDGNWVTDHTAPQENDELGNLNNVLTVDKITILPPESVGIMSGVTADSTTVSMAGKVPLVTNQKYDSTTLPGTFPITPGVAEKAECEYLTKPVSIPELSNTQAAHDDHPTPFVDTSNNLRNGADEKTKNEKVFGVSPLPAFPGAVNPISIAPGEKLPDYSLLTPNTLKSNIDLKDEKHIQSNSVTDSLPTTDLASSQNERDIDKIVFSNISKPSEINDPVTILPIKLGMTDEIPNSPFIQSVGPQSTTATLASEVPIKSNLEQLSENTPESGVHKSGNEIKGSIDLNDSANTTDINSPQEIEGKLPNSLTQSSSISGNISGIEKESIIKQGQSLENLSNMEGIDPKIEVKKDHPSENTIKSSNEDLPRSPAPQALTEPAQTSQNSDTTTDANTEPKKVSSNSTSPACCVRNSSTFNEADTGNNEQTADEKTAKKKKRLSIFGKLKAKLTFKDKD</sequence>
<feature type="region of interest" description="Disordered" evidence="2">
    <location>
        <begin position="324"/>
        <end position="377"/>
    </location>
</feature>
<dbReference type="PANTHER" id="PTHR10343:SF81">
    <property type="entry name" value="CRUCIFORM DNA-RECOGNIZING PROTEIN 1-RELATED"/>
    <property type="match status" value="1"/>
</dbReference>
<evidence type="ECO:0000256" key="2">
    <source>
        <dbReference type="SAM" id="MobiDB-lite"/>
    </source>
</evidence>
<evidence type="ECO:0000256" key="1">
    <source>
        <dbReference type="ARBA" id="ARBA00038216"/>
    </source>
</evidence>
<comment type="caution">
    <text evidence="4">The sequence shown here is derived from an EMBL/GenBank/DDBJ whole genome shotgun (WGS) entry which is preliminary data.</text>
</comment>
<dbReference type="InterPro" id="IPR014756">
    <property type="entry name" value="Ig_E-set"/>
</dbReference>
<organism evidence="4 5">
    <name type="scientific">Uncinula necator</name>
    <name type="common">Grape powdery mildew</name>
    <dbReference type="NCBI Taxonomy" id="52586"/>
    <lineage>
        <taxon>Eukaryota</taxon>
        <taxon>Fungi</taxon>
        <taxon>Dikarya</taxon>
        <taxon>Ascomycota</taxon>
        <taxon>Pezizomycotina</taxon>
        <taxon>Leotiomycetes</taxon>
        <taxon>Erysiphales</taxon>
        <taxon>Erysiphaceae</taxon>
        <taxon>Erysiphe</taxon>
    </lineage>
</organism>
<name>A0A0B1NZV7_UNCNE</name>
<evidence type="ECO:0000259" key="3">
    <source>
        <dbReference type="Pfam" id="PF16561"/>
    </source>
</evidence>
<accession>A0A0B1NZV7</accession>
<dbReference type="GO" id="GO:0005634">
    <property type="term" value="C:nucleus"/>
    <property type="evidence" value="ECO:0007669"/>
    <property type="project" value="TreeGrafter"/>
</dbReference>
<dbReference type="AlphaFoldDB" id="A0A0B1NZV7"/>
<dbReference type="EMBL" id="JNVN01002491">
    <property type="protein sequence ID" value="KHJ31897.1"/>
    <property type="molecule type" value="Genomic_DNA"/>
</dbReference>
<dbReference type="InterPro" id="IPR032640">
    <property type="entry name" value="AMPK1_CBM"/>
</dbReference>
<dbReference type="STRING" id="52586.A0A0B1NZV7"/>
<dbReference type="CDD" id="cd02859">
    <property type="entry name" value="E_set_AMPKbeta_like_N"/>
    <property type="match status" value="1"/>
</dbReference>